<dbReference type="Proteomes" id="UP000886998">
    <property type="component" value="Unassembled WGS sequence"/>
</dbReference>
<protein>
    <submittedName>
        <fullName evidence="1">Uncharacterized protein</fullName>
    </submittedName>
</protein>
<name>A0A8X6YPB8_9ARAC</name>
<keyword evidence="2" id="KW-1185">Reference proteome</keyword>
<evidence type="ECO:0000313" key="1">
    <source>
        <dbReference type="EMBL" id="GFY73244.1"/>
    </source>
</evidence>
<comment type="caution">
    <text evidence="1">The sequence shown here is derived from an EMBL/GenBank/DDBJ whole genome shotgun (WGS) entry which is preliminary data.</text>
</comment>
<evidence type="ECO:0000313" key="2">
    <source>
        <dbReference type="Proteomes" id="UP000886998"/>
    </source>
</evidence>
<sequence length="76" mass="8515">MRRSSCRLPSSVSVLTKVLNSSHSVILEGIFSYKSNPSPNKASLISEDKSGDILNCATPYARLQRSWDRLIWNFGK</sequence>
<proteinExistence type="predicted"/>
<accession>A0A8X6YPB8</accession>
<dbReference type="AlphaFoldDB" id="A0A8X6YPB8"/>
<gene>
    <name evidence="1" type="ORF">TNIN_313241</name>
</gene>
<organism evidence="1 2">
    <name type="scientific">Trichonephila inaurata madagascariensis</name>
    <dbReference type="NCBI Taxonomy" id="2747483"/>
    <lineage>
        <taxon>Eukaryota</taxon>
        <taxon>Metazoa</taxon>
        <taxon>Ecdysozoa</taxon>
        <taxon>Arthropoda</taxon>
        <taxon>Chelicerata</taxon>
        <taxon>Arachnida</taxon>
        <taxon>Araneae</taxon>
        <taxon>Araneomorphae</taxon>
        <taxon>Entelegynae</taxon>
        <taxon>Araneoidea</taxon>
        <taxon>Nephilidae</taxon>
        <taxon>Trichonephila</taxon>
        <taxon>Trichonephila inaurata</taxon>
    </lineage>
</organism>
<reference evidence="1" key="1">
    <citation type="submission" date="2020-08" db="EMBL/GenBank/DDBJ databases">
        <title>Multicomponent nature underlies the extraordinary mechanical properties of spider dragline silk.</title>
        <authorList>
            <person name="Kono N."/>
            <person name="Nakamura H."/>
            <person name="Mori M."/>
            <person name="Yoshida Y."/>
            <person name="Ohtoshi R."/>
            <person name="Malay A.D."/>
            <person name="Moran D.A.P."/>
            <person name="Tomita M."/>
            <person name="Numata K."/>
            <person name="Arakawa K."/>
        </authorList>
    </citation>
    <scope>NUCLEOTIDE SEQUENCE</scope>
</reference>
<dbReference type="EMBL" id="BMAV01019942">
    <property type="protein sequence ID" value="GFY73244.1"/>
    <property type="molecule type" value="Genomic_DNA"/>
</dbReference>